<dbReference type="Proteomes" id="UP001262410">
    <property type="component" value="Unassembled WGS sequence"/>
</dbReference>
<name>A0ABU1JLL4_9PROT</name>
<dbReference type="NCBIfam" id="NF003708">
    <property type="entry name" value="PRK05325.1-3"/>
    <property type="match status" value="1"/>
</dbReference>
<protein>
    <recommendedName>
        <fullName evidence="1">UPF0229 protein E9232_002025</fullName>
    </recommendedName>
</protein>
<comment type="similarity">
    <text evidence="1">Belongs to the UPF0229 family.</text>
</comment>
<accession>A0ABU1JLL4</accession>
<dbReference type="NCBIfam" id="NF003707">
    <property type="entry name" value="PRK05325.1-2"/>
    <property type="match status" value="1"/>
</dbReference>
<evidence type="ECO:0000256" key="2">
    <source>
        <dbReference type="SAM" id="MobiDB-lite"/>
    </source>
</evidence>
<dbReference type="EMBL" id="JAVDPW010000003">
    <property type="protein sequence ID" value="MDR6289510.1"/>
    <property type="molecule type" value="Genomic_DNA"/>
</dbReference>
<dbReference type="Pfam" id="PF04285">
    <property type="entry name" value="DUF444"/>
    <property type="match status" value="1"/>
</dbReference>
<organism evidence="3 4">
    <name type="scientific">Inquilinus ginsengisoli</name>
    <dbReference type="NCBI Taxonomy" id="363840"/>
    <lineage>
        <taxon>Bacteria</taxon>
        <taxon>Pseudomonadati</taxon>
        <taxon>Pseudomonadota</taxon>
        <taxon>Alphaproteobacteria</taxon>
        <taxon>Rhodospirillales</taxon>
        <taxon>Rhodospirillaceae</taxon>
        <taxon>Inquilinus</taxon>
    </lineage>
</organism>
<dbReference type="PANTHER" id="PTHR30510:SF2">
    <property type="entry name" value="UPF0229 PROTEIN YEAH"/>
    <property type="match status" value="1"/>
</dbReference>
<evidence type="ECO:0000313" key="4">
    <source>
        <dbReference type="Proteomes" id="UP001262410"/>
    </source>
</evidence>
<keyword evidence="4" id="KW-1185">Reference proteome</keyword>
<feature type="region of interest" description="Disordered" evidence="2">
    <location>
        <begin position="63"/>
        <end position="112"/>
    </location>
</feature>
<proteinExistence type="inferred from homology"/>
<dbReference type="InterPro" id="IPR006698">
    <property type="entry name" value="UPF0229"/>
</dbReference>
<reference evidence="3 4" key="1">
    <citation type="submission" date="2023-07" db="EMBL/GenBank/DDBJ databases">
        <title>Sorghum-associated microbial communities from plants grown in Nebraska, USA.</title>
        <authorList>
            <person name="Schachtman D."/>
        </authorList>
    </citation>
    <scope>NUCLEOTIDE SEQUENCE [LARGE SCALE GENOMIC DNA]</scope>
    <source>
        <strain evidence="3 4">584</strain>
    </source>
</reference>
<gene>
    <name evidence="3" type="ORF">E9232_002025</name>
</gene>
<sequence length="437" mass="49552">MPMHIIDRRLNPGGKSLVNRQRFLRRAKALVQRAVRDSSRERSIKELEQGGEVVIPVTGVNEPRLHRSNAGGTRDHVLPGNKEFVEGDTIPRPKRGGGGSGSEGAPDGDGQDEFRFVLSQEEYLELFLDDLELPDLAKRKLVAAESVGWRRAGYSTTGGPSSLAVTRTMQRAMSRRIALRRPKSGEIRDVEAEIAALEAEAEADPDKIEQLQEHLDLLLQRSRRIPYIDPVDLRYRRLEAVPRPVAQAVMFCLMDVSGSMTEHMKDLAKRFFALLHLFLKRRYKHVEIVFIRHTHQAEEVDEETFFYSTESGGTVVSTALEEMATIVAQRYRPEDWNIYAAQASDGDNLSSDSAKSATLLSDAILPLCQYFAYLEVGRDEDPMSSGVVPRQTDLWQTYDRVRKADAPFAMRKVWHRRDIYPVFRELFQRRDVSAGAE</sequence>
<evidence type="ECO:0000256" key="1">
    <source>
        <dbReference type="HAMAP-Rule" id="MF_01232"/>
    </source>
</evidence>
<feature type="compositionally biased region" description="Basic and acidic residues" evidence="2">
    <location>
        <begin position="73"/>
        <end position="91"/>
    </location>
</feature>
<evidence type="ECO:0000313" key="3">
    <source>
        <dbReference type="EMBL" id="MDR6289510.1"/>
    </source>
</evidence>
<comment type="caution">
    <text evidence="3">The sequence shown here is derived from an EMBL/GenBank/DDBJ whole genome shotgun (WGS) entry which is preliminary data.</text>
</comment>
<dbReference type="HAMAP" id="MF_01232">
    <property type="entry name" value="UPF0229"/>
    <property type="match status" value="1"/>
</dbReference>
<dbReference type="PANTHER" id="PTHR30510">
    <property type="entry name" value="UPF0229 PROTEIN YEAH"/>
    <property type="match status" value="1"/>
</dbReference>